<dbReference type="STRING" id="1045773.SAMN05216555_108106"/>
<gene>
    <name evidence="1" type="ORF">SAMN05216555_108106</name>
</gene>
<name>A0A1G8RXQ1_9MICC</name>
<dbReference type="AlphaFoldDB" id="A0A1G8RXQ1"/>
<evidence type="ECO:0000313" key="1">
    <source>
        <dbReference type="EMBL" id="SDJ21774.1"/>
    </source>
</evidence>
<sequence>MLVRYFAAARSAAGVEEEHHHLPAGSSLTELLEALLAVERAVPPAGTPPLERIIARSSFLRNEVAVRDRSAPLGADDVVDVLPPFAGG</sequence>
<reference evidence="2" key="1">
    <citation type="submission" date="2016-10" db="EMBL/GenBank/DDBJ databases">
        <authorList>
            <person name="Varghese N."/>
            <person name="Submissions S."/>
        </authorList>
    </citation>
    <scope>NUCLEOTIDE SEQUENCE [LARGE SCALE GENOMIC DNA]</scope>
    <source>
        <strain evidence="2">CGMCC 1.10783</strain>
    </source>
</reference>
<dbReference type="EMBL" id="FNEI01000008">
    <property type="protein sequence ID" value="SDJ21774.1"/>
    <property type="molecule type" value="Genomic_DNA"/>
</dbReference>
<dbReference type="InterPro" id="IPR016155">
    <property type="entry name" value="Mopterin_synth/thiamin_S_b"/>
</dbReference>
<evidence type="ECO:0000313" key="2">
    <source>
        <dbReference type="Proteomes" id="UP000182130"/>
    </source>
</evidence>
<organism evidence="1 2">
    <name type="scientific">Arthrobacter cupressi</name>
    <dbReference type="NCBI Taxonomy" id="1045773"/>
    <lineage>
        <taxon>Bacteria</taxon>
        <taxon>Bacillati</taxon>
        <taxon>Actinomycetota</taxon>
        <taxon>Actinomycetes</taxon>
        <taxon>Micrococcales</taxon>
        <taxon>Micrococcaceae</taxon>
        <taxon>Arthrobacter</taxon>
    </lineage>
</organism>
<protein>
    <submittedName>
        <fullName evidence="1">Molybdopterin converting factor, small subunit</fullName>
    </submittedName>
</protein>
<dbReference type="Proteomes" id="UP000182130">
    <property type="component" value="Unassembled WGS sequence"/>
</dbReference>
<dbReference type="Gene3D" id="3.10.20.30">
    <property type="match status" value="1"/>
</dbReference>
<dbReference type="InterPro" id="IPR012675">
    <property type="entry name" value="Beta-grasp_dom_sf"/>
</dbReference>
<dbReference type="RefSeq" id="WP_074589170.1">
    <property type="nucleotide sequence ID" value="NZ_FNEI01000008.1"/>
</dbReference>
<dbReference type="InterPro" id="IPR003749">
    <property type="entry name" value="ThiS/MoaD-like"/>
</dbReference>
<dbReference type="SUPFAM" id="SSF54285">
    <property type="entry name" value="MoaD/ThiS"/>
    <property type="match status" value="1"/>
</dbReference>
<accession>A0A1G8RXQ1</accession>
<proteinExistence type="predicted"/>
<keyword evidence="2" id="KW-1185">Reference proteome</keyword>
<dbReference type="OrthoDB" id="3255135at2"/>
<dbReference type="Pfam" id="PF02597">
    <property type="entry name" value="ThiS"/>
    <property type="match status" value="1"/>
</dbReference>